<dbReference type="GO" id="GO:0000155">
    <property type="term" value="F:phosphorelay sensor kinase activity"/>
    <property type="evidence" value="ECO:0007669"/>
    <property type="project" value="InterPro"/>
</dbReference>
<protein>
    <recommendedName>
        <fullName evidence="3">histidine kinase</fullName>
        <ecNumber evidence="3">2.7.13.3</ecNumber>
    </recommendedName>
</protein>
<keyword evidence="5" id="KW-0808">Transferase</keyword>
<dbReference type="RefSeq" id="WP_007708094.1">
    <property type="nucleotide sequence ID" value="NZ_JAWYJI010000017.1"/>
</dbReference>
<evidence type="ECO:0000256" key="4">
    <source>
        <dbReference type="ARBA" id="ARBA00022553"/>
    </source>
</evidence>
<evidence type="ECO:0000256" key="6">
    <source>
        <dbReference type="ARBA" id="ARBA00022777"/>
    </source>
</evidence>
<evidence type="ECO:0000256" key="8">
    <source>
        <dbReference type="SAM" id="Phobius"/>
    </source>
</evidence>
<dbReference type="PRINTS" id="PR00344">
    <property type="entry name" value="BCTRLSENSOR"/>
</dbReference>
<comment type="subcellular location">
    <subcellularLocation>
        <location evidence="2">Membrane</location>
    </subcellularLocation>
</comment>
<sequence length="528" mass="59847">MEKRRFWKNKYFSNQSLRTKLILPVIITMAVSLGINLLLFGRIDTIVKNMDQVYATNIRLGELEGLLTELESNVYQYLNIQSQEALDAFERNRNVFEAMVEEIDDTITDHPARRMERNIRSLALSWLELTDEAIQAKKRHDVTSYKASYEEIQKLYTYLQAYIRGLDDLRFKANSENYDVLYRYLRYLEVFMIAVLIGVTCCLMALLYRMIGTFTRPLEKLAGKAKEVGRGNFGISLEEPESGDEVGTVTVAFNQMIASINDYIRRIRESMEMEIRMKERELAMENLLKDAQLKYYQAQINPHFLFNTLNAGQQLAMMEDAERTYAFIENMASFFRYRLKSNGEVSTLGEEIELIDSYMYIMNVRYSNEIHLEKSIDARLLDIRFPGMVLQPVIENALRHGLGGVEWEKRIWFSIGQENGEAVICIRDNGMGISKETLENLNTGNIPPQEDKHDSGNGVGLANVRERLRLYFDRVDVMAVESGGEGKGASVTIRVPVLRGAAGALAGAAGEAGAAAGADAGTEAAETL</sequence>
<evidence type="ECO:0000256" key="3">
    <source>
        <dbReference type="ARBA" id="ARBA00012438"/>
    </source>
</evidence>
<keyword evidence="8" id="KW-1133">Transmembrane helix</keyword>
<reference evidence="11 12" key="1">
    <citation type="submission" date="2018-08" db="EMBL/GenBank/DDBJ databases">
        <title>A genome reference for cultivated species of the human gut microbiota.</title>
        <authorList>
            <person name="Zou Y."/>
            <person name="Xue W."/>
            <person name="Luo G."/>
        </authorList>
    </citation>
    <scope>NUCLEOTIDE SEQUENCE [LARGE SCALE GENOMIC DNA]</scope>
    <source>
        <strain evidence="11 12">AF04-15</strain>
    </source>
</reference>
<dbReference type="InterPro" id="IPR036890">
    <property type="entry name" value="HATPase_C_sf"/>
</dbReference>
<evidence type="ECO:0000256" key="1">
    <source>
        <dbReference type="ARBA" id="ARBA00000085"/>
    </source>
</evidence>
<keyword evidence="4" id="KW-0597">Phosphoprotein</keyword>
<feature type="domain" description="HAMP" evidence="10">
    <location>
        <begin position="212"/>
        <end position="265"/>
    </location>
</feature>
<dbReference type="InterPro" id="IPR005467">
    <property type="entry name" value="His_kinase_dom"/>
</dbReference>
<gene>
    <name evidence="11" type="ORF">DWV29_16115</name>
</gene>
<keyword evidence="6" id="KW-0418">Kinase</keyword>
<dbReference type="OrthoDB" id="9809348at2"/>
<proteinExistence type="predicted"/>
<comment type="caution">
    <text evidence="11">The sequence shown here is derived from an EMBL/GenBank/DDBJ whole genome shotgun (WGS) entry which is preliminary data.</text>
</comment>
<dbReference type="InterPro" id="IPR003594">
    <property type="entry name" value="HATPase_dom"/>
</dbReference>
<dbReference type="Gene3D" id="3.30.565.10">
    <property type="entry name" value="Histidine kinase-like ATPase, C-terminal domain"/>
    <property type="match status" value="1"/>
</dbReference>
<keyword evidence="8" id="KW-0472">Membrane</keyword>
<feature type="transmembrane region" description="Helical" evidence="8">
    <location>
        <begin position="21"/>
        <end position="40"/>
    </location>
</feature>
<dbReference type="InterPro" id="IPR010559">
    <property type="entry name" value="Sig_transdc_His_kin_internal"/>
</dbReference>
<comment type="catalytic activity">
    <reaction evidence="1">
        <text>ATP + protein L-histidine = ADP + protein N-phospho-L-histidine.</text>
        <dbReference type="EC" id="2.7.13.3"/>
    </reaction>
</comment>
<dbReference type="InterPro" id="IPR004358">
    <property type="entry name" value="Sig_transdc_His_kin-like_C"/>
</dbReference>
<evidence type="ECO:0000313" key="11">
    <source>
        <dbReference type="EMBL" id="RGX27862.1"/>
    </source>
</evidence>
<dbReference type="InterPro" id="IPR050640">
    <property type="entry name" value="Bact_2-comp_sensor_kinase"/>
</dbReference>
<dbReference type="EC" id="2.7.13.3" evidence="3"/>
<feature type="domain" description="Histidine kinase" evidence="9">
    <location>
        <begin position="389"/>
        <end position="499"/>
    </location>
</feature>
<evidence type="ECO:0000259" key="9">
    <source>
        <dbReference type="PROSITE" id="PS50109"/>
    </source>
</evidence>
<accession>A0A413FDE5</accession>
<organism evidence="11 12">
    <name type="scientific">Enterocloster asparagiformis</name>
    <dbReference type="NCBI Taxonomy" id="333367"/>
    <lineage>
        <taxon>Bacteria</taxon>
        <taxon>Bacillati</taxon>
        <taxon>Bacillota</taxon>
        <taxon>Clostridia</taxon>
        <taxon>Lachnospirales</taxon>
        <taxon>Lachnospiraceae</taxon>
        <taxon>Enterocloster</taxon>
    </lineage>
</organism>
<evidence type="ECO:0000256" key="2">
    <source>
        <dbReference type="ARBA" id="ARBA00004370"/>
    </source>
</evidence>
<evidence type="ECO:0000259" key="10">
    <source>
        <dbReference type="PROSITE" id="PS50885"/>
    </source>
</evidence>
<evidence type="ECO:0000313" key="12">
    <source>
        <dbReference type="Proteomes" id="UP000283880"/>
    </source>
</evidence>
<dbReference type="SMART" id="SM00387">
    <property type="entry name" value="HATPase_c"/>
    <property type="match status" value="1"/>
</dbReference>
<dbReference type="PANTHER" id="PTHR34220:SF7">
    <property type="entry name" value="SENSOR HISTIDINE KINASE YPDA"/>
    <property type="match status" value="1"/>
</dbReference>
<dbReference type="InterPro" id="IPR003660">
    <property type="entry name" value="HAMP_dom"/>
</dbReference>
<dbReference type="PROSITE" id="PS50885">
    <property type="entry name" value="HAMP"/>
    <property type="match status" value="1"/>
</dbReference>
<dbReference type="EMBL" id="QSBM01000012">
    <property type="protein sequence ID" value="RGX27862.1"/>
    <property type="molecule type" value="Genomic_DNA"/>
</dbReference>
<dbReference type="GO" id="GO:0016020">
    <property type="term" value="C:membrane"/>
    <property type="evidence" value="ECO:0007669"/>
    <property type="project" value="UniProtKB-SubCell"/>
</dbReference>
<keyword evidence="8" id="KW-0812">Transmembrane</keyword>
<dbReference type="Pfam" id="PF02518">
    <property type="entry name" value="HATPase_c"/>
    <property type="match status" value="1"/>
</dbReference>
<dbReference type="Proteomes" id="UP000283880">
    <property type="component" value="Unassembled WGS sequence"/>
</dbReference>
<dbReference type="Pfam" id="PF06580">
    <property type="entry name" value="His_kinase"/>
    <property type="match status" value="1"/>
</dbReference>
<name>A0A413FDE5_9FIRM</name>
<evidence type="ECO:0000256" key="5">
    <source>
        <dbReference type="ARBA" id="ARBA00022679"/>
    </source>
</evidence>
<evidence type="ECO:0000256" key="7">
    <source>
        <dbReference type="ARBA" id="ARBA00023012"/>
    </source>
</evidence>
<keyword evidence="7" id="KW-0902">Two-component regulatory system</keyword>
<dbReference type="SUPFAM" id="SSF158472">
    <property type="entry name" value="HAMP domain-like"/>
    <property type="match status" value="1"/>
</dbReference>
<dbReference type="Gene3D" id="6.10.340.10">
    <property type="match status" value="1"/>
</dbReference>
<dbReference type="AlphaFoldDB" id="A0A413FDE5"/>
<dbReference type="Pfam" id="PF00672">
    <property type="entry name" value="HAMP"/>
    <property type="match status" value="1"/>
</dbReference>
<dbReference type="CDD" id="cd06225">
    <property type="entry name" value="HAMP"/>
    <property type="match status" value="1"/>
</dbReference>
<dbReference type="PANTHER" id="PTHR34220">
    <property type="entry name" value="SENSOR HISTIDINE KINASE YPDA"/>
    <property type="match status" value="1"/>
</dbReference>
<dbReference type="PROSITE" id="PS50109">
    <property type="entry name" value="HIS_KIN"/>
    <property type="match status" value="1"/>
</dbReference>
<dbReference type="SUPFAM" id="SSF55874">
    <property type="entry name" value="ATPase domain of HSP90 chaperone/DNA topoisomerase II/histidine kinase"/>
    <property type="match status" value="1"/>
</dbReference>
<feature type="transmembrane region" description="Helical" evidence="8">
    <location>
        <begin position="184"/>
        <end position="208"/>
    </location>
</feature>
<dbReference type="SMART" id="SM00304">
    <property type="entry name" value="HAMP"/>
    <property type="match status" value="1"/>
</dbReference>